<gene>
    <name evidence="1" type="ORF">V5O48_011894</name>
</gene>
<protein>
    <submittedName>
        <fullName evidence="1">Uncharacterized protein</fullName>
    </submittedName>
</protein>
<evidence type="ECO:0000313" key="1">
    <source>
        <dbReference type="EMBL" id="KAL0570064.1"/>
    </source>
</evidence>
<organism evidence="1 2">
    <name type="scientific">Marasmius crinis-equi</name>
    <dbReference type="NCBI Taxonomy" id="585013"/>
    <lineage>
        <taxon>Eukaryota</taxon>
        <taxon>Fungi</taxon>
        <taxon>Dikarya</taxon>
        <taxon>Basidiomycota</taxon>
        <taxon>Agaricomycotina</taxon>
        <taxon>Agaricomycetes</taxon>
        <taxon>Agaricomycetidae</taxon>
        <taxon>Agaricales</taxon>
        <taxon>Marasmiineae</taxon>
        <taxon>Marasmiaceae</taxon>
        <taxon>Marasmius</taxon>
    </lineage>
</organism>
<accession>A0ABR3F4B4</accession>
<keyword evidence="2" id="KW-1185">Reference proteome</keyword>
<sequence>MDIRGFLMSTTRASLAVWKSARDNIGAPAPPNNMATHEMIVCSLLRRNSKTTHDIPPELWETLLQTKIEGEPDSGKREDNVHFRVDATVELSKEYSTIPECQKKAWIEMKVENAQVLQQNIDSIIEWHNTRECAHEDPSQVALTQRYNDIVERLGGSDTTTQCPEFRRHELVNRPEPLTEHTWKIIRPQLEQAKVEIGTQLRIEYAQARYERLKDILRETERTLPLNLIMPSDGDIAFSEPFKTIIESSLELGTDRAIFDGVAQGILKYISDWIGTKLVLRSPFVLSKRTCLVPRSLISTSALPCSNVLPPVAVRVESTLFLLSWPTDA</sequence>
<proteinExistence type="predicted"/>
<dbReference type="Proteomes" id="UP001465976">
    <property type="component" value="Unassembled WGS sequence"/>
</dbReference>
<dbReference type="EMBL" id="JBAHYK010001000">
    <property type="protein sequence ID" value="KAL0570064.1"/>
    <property type="molecule type" value="Genomic_DNA"/>
</dbReference>
<comment type="caution">
    <text evidence="1">The sequence shown here is derived from an EMBL/GenBank/DDBJ whole genome shotgun (WGS) entry which is preliminary data.</text>
</comment>
<name>A0ABR3F4B4_9AGAR</name>
<evidence type="ECO:0000313" key="2">
    <source>
        <dbReference type="Proteomes" id="UP001465976"/>
    </source>
</evidence>
<reference evidence="1 2" key="1">
    <citation type="submission" date="2024-02" db="EMBL/GenBank/DDBJ databases">
        <title>A draft genome for the cacao thread blight pathogen Marasmius crinis-equi.</title>
        <authorList>
            <person name="Cohen S.P."/>
            <person name="Baruah I.K."/>
            <person name="Amoako-Attah I."/>
            <person name="Bukari Y."/>
            <person name="Meinhardt L.W."/>
            <person name="Bailey B.A."/>
        </authorList>
    </citation>
    <scope>NUCLEOTIDE SEQUENCE [LARGE SCALE GENOMIC DNA]</scope>
    <source>
        <strain evidence="1 2">GH-76</strain>
    </source>
</reference>